<accession>A0ABR4BZR4</accession>
<reference evidence="2 3" key="1">
    <citation type="journal article" date="2024" name="Commun. Biol.">
        <title>Comparative genomic analysis of thermophilic fungi reveals convergent evolutionary adaptations and gene losses.</title>
        <authorList>
            <person name="Steindorff A.S."/>
            <person name="Aguilar-Pontes M.V."/>
            <person name="Robinson A.J."/>
            <person name="Andreopoulos B."/>
            <person name="LaButti K."/>
            <person name="Kuo A."/>
            <person name="Mondo S."/>
            <person name="Riley R."/>
            <person name="Otillar R."/>
            <person name="Haridas S."/>
            <person name="Lipzen A."/>
            <person name="Grimwood J."/>
            <person name="Schmutz J."/>
            <person name="Clum A."/>
            <person name="Reid I.D."/>
            <person name="Moisan M.C."/>
            <person name="Butler G."/>
            <person name="Nguyen T.T.M."/>
            <person name="Dewar K."/>
            <person name="Conant G."/>
            <person name="Drula E."/>
            <person name="Henrissat B."/>
            <person name="Hansel C."/>
            <person name="Singer S."/>
            <person name="Hutchinson M.I."/>
            <person name="de Vries R.P."/>
            <person name="Natvig D.O."/>
            <person name="Powell A.J."/>
            <person name="Tsang A."/>
            <person name="Grigoriev I.V."/>
        </authorList>
    </citation>
    <scope>NUCLEOTIDE SEQUENCE [LARGE SCALE GENOMIC DNA]</scope>
    <source>
        <strain evidence="2 3">CBS 494.80</strain>
    </source>
</reference>
<dbReference type="EMBL" id="JAZHXI010000016">
    <property type="protein sequence ID" value="KAL2063134.1"/>
    <property type="molecule type" value="Genomic_DNA"/>
</dbReference>
<keyword evidence="3" id="KW-1185">Reference proteome</keyword>
<feature type="compositionally biased region" description="Low complexity" evidence="1">
    <location>
        <begin position="17"/>
        <end position="33"/>
    </location>
</feature>
<evidence type="ECO:0000313" key="2">
    <source>
        <dbReference type="EMBL" id="KAL2063134.1"/>
    </source>
</evidence>
<gene>
    <name evidence="2" type="ORF">VTL71DRAFT_6206</name>
</gene>
<evidence type="ECO:0000256" key="1">
    <source>
        <dbReference type="SAM" id="MobiDB-lite"/>
    </source>
</evidence>
<comment type="caution">
    <text evidence="2">The sequence shown here is derived from an EMBL/GenBank/DDBJ whole genome shotgun (WGS) entry which is preliminary data.</text>
</comment>
<evidence type="ECO:0000313" key="3">
    <source>
        <dbReference type="Proteomes" id="UP001595075"/>
    </source>
</evidence>
<name>A0ABR4BZR4_9HELO</name>
<protein>
    <submittedName>
        <fullName evidence="2">Uncharacterized protein</fullName>
    </submittedName>
</protein>
<dbReference type="Proteomes" id="UP001595075">
    <property type="component" value="Unassembled WGS sequence"/>
</dbReference>
<feature type="region of interest" description="Disordered" evidence="1">
    <location>
        <begin position="1"/>
        <end position="74"/>
    </location>
</feature>
<sequence length="500" mass="56175">MASEPRTFLWVNKDGQSSSLSSSDSNESSRILSHVQRTSASRRHLRRPPQLAATEDEDRRKSPGQPGTSKICVSPPSEKIYETLQSVGFISPAGLPAGVDPFSVTTMAVSKHSRELLTYHVEWWRAVAPEFKSWHEVDLSQPADVVIAQKCFQNPLYLLSIITFSSVQMESLNFACAQPARSNTLHSKTVSALRKAVCRSDQDPMQLLEILSYMCLTEVFRCDFTAGRMHLSAVKYLLRLVGAISKVLNYASDMFIFSDYYLALSTLAQPVLGHCINFSDTPPIFVQGVAEKSNDIIRKMGWVRNLSHSILGWAVGQLVSCVQILQHSWTDKKFVVNGFWVRKKCVSLIICLLDAWGYDDMPSRLAETARISLVLWSAFLAASTLDTQGARNYIPLFDAGTIKKYRTAEINEVASAQTKWNRALSHDFGQIPLGCDVLLRTLLMVPMEIEEASGIHLRELMNSFCCAEESQRLEKAMKGLHGVAERHHRWRVWRTSILLC</sequence>
<organism evidence="2 3">
    <name type="scientific">Oculimacula yallundae</name>
    <dbReference type="NCBI Taxonomy" id="86028"/>
    <lineage>
        <taxon>Eukaryota</taxon>
        <taxon>Fungi</taxon>
        <taxon>Dikarya</taxon>
        <taxon>Ascomycota</taxon>
        <taxon>Pezizomycotina</taxon>
        <taxon>Leotiomycetes</taxon>
        <taxon>Helotiales</taxon>
        <taxon>Ploettnerulaceae</taxon>
        <taxon>Oculimacula</taxon>
    </lineage>
</organism>
<proteinExistence type="predicted"/>